<dbReference type="InterPro" id="IPR000014">
    <property type="entry name" value="PAS"/>
</dbReference>
<dbReference type="Pfam" id="PF00563">
    <property type="entry name" value="EAL"/>
    <property type="match status" value="1"/>
</dbReference>
<keyword evidence="3" id="KW-1185">Reference proteome</keyword>
<sequence>MSFLKDQRKGVVVADVDLNILCVNQQLLNLFDVREEDIVGRDLSALSSSSSTQVALRTLKDENRGLDSWGGVIEFEKRNGDRVTHEIDVKKLYWCTENVVYLIRVSEVTGLQLDLNEGTNTHWKSSLDLPDRKALAEAINGMSCKDQVLLITCIKPDFHKSVKEEANRRLALALKQLSLPLVMAKVDEGVYCIVSKLCPQNFKDSHAITKLLRKLRKELKNHVHDLIYRDIINGLWGIDILGIDGSTSEQVIERTIQTMQLHDRRKGPYAFFNPQLIEDATREQKQVSIVLEAIRLRNIDVAFQPIIDLKSGEIHRFEALCRFGDVAKLFSVQNLIDTAEKLGVVHVLDKIVAEKALRGFAKIQSKFAGNQNISLNCSLVDADEKLKVFDELCSVIQKFKPEQSSVTVEITESAYFDNSLMDSKEVVKARKNGIDIAVDDFGSGNSSFQYFNNLKFDCIKIDKSFISNIDSVRHKFLAVKMLTELAHELDVKVVVEGVETLSELKTVQSLDVDYVQGYFFSRPRPLDDILQCENLNDLIQNRSSNRGVIVTS</sequence>
<dbReference type="AlphaFoldDB" id="A0A7Z2T6G1"/>
<dbReference type="Proteomes" id="UP000464262">
    <property type="component" value="Chromosome 2"/>
</dbReference>
<accession>A0A7Z2T6G1</accession>
<name>A0A7Z2T6G1_9VIBR</name>
<dbReference type="PANTHER" id="PTHR33121:SF79">
    <property type="entry name" value="CYCLIC DI-GMP PHOSPHODIESTERASE PDED-RELATED"/>
    <property type="match status" value="1"/>
</dbReference>
<protein>
    <submittedName>
        <fullName evidence="2">EAL domain-containing protein</fullName>
    </submittedName>
</protein>
<evidence type="ECO:0000313" key="2">
    <source>
        <dbReference type="EMBL" id="QIA65196.1"/>
    </source>
</evidence>
<dbReference type="Gene3D" id="3.30.450.20">
    <property type="entry name" value="PAS domain"/>
    <property type="match status" value="1"/>
</dbReference>
<dbReference type="SMART" id="SM00052">
    <property type="entry name" value="EAL"/>
    <property type="match status" value="1"/>
</dbReference>
<dbReference type="PANTHER" id="PTHR33121">
    <property type="entry name" value="CYCLIC DI-GMP PHOSPHODIESTERASE PDEF"/>
    <property type="match status" value="1"/>
</dbReference>
<feature type="domain" description="EAL" evidence="1">
    <location>
        <begin position="280"/>
        <end position="537"/>
    </location>
</feature>
<evidence type="ECO:0000259" key="1">
    <source>
        <dbReference type="PROSITE" id="PS50883"/>
    </source>
</evidence>
<dbReference type="InterPro" id="IPR050706">
    <property type="entry name" value="Cyclic-di-GMP_PDE-like"/>
</dbReference>
<dbReference type="InterPro" id="IPR035965">
    <property type="entry name" value="PAS-like_dom_sf"/>
</dbReference>
<dbReference type="SUPFAM" id="SSF141868">
    <property type="entry name" value="EAL domain-like"/>
    <property type="match status" value="1"/>
</dbReference>
<dbReference type="Gene3D" id="3.20.20.450">
    <property type="entry name" value="EAL domain"/>
    <property type="match status" value="1"/>
</dbReference>
<dbReference type="InterPro" id="IPR001633">
    <property type="entry name" value="EAL_dom"/>
</dbReference>
<dbReference type="GO" id="GO:0071111">
    <property type="term" value="F:cyclic-guanylate-specific phosphodiesterase activity"/>
    <property type="evidence" value="ECO:0007669"/>
    <property type="project" value="InterPro"/>
</dbReference>
<dbReference type="SUPFAM" id="SSF55785">
    <property type="entry name" value="PYP-like sensor domain (PAS domain)"/>
    <property type="match status" value="1"/>
</dbReference>
<dbReference type="PROSITE" id="PS50883">
    <property type="entry name" value="EAL"/>
    <property type="match status" value="1"/>
</dbReference>
<organism evidence="2 3">
    <name type="scientific">Vibrio astriarenae</name>
    <dbReference type="NCBI Taxonomy" id="1481923"/>
    <lineage>
        <taxon>Bacteria</taxon>
        <taxon>Pseudomonadati</taxon>
        <taxon>Pseudomonadota</taxon>
        <taxon>Gammaproteobacteria</taxon>
        <taxon>Vibrionales</taxon>
        <taxon>Vibrionaceae</taxon>
        <taxon>Vibrio</taxon>
    </lineage>
</organism>
<evidence type="ECO:0000313" key="3">
    <source>
        <dbReference type="Proteomes" id="UP000464262"/>
    </source>
</evidence>
<dbReference type="RefSeq" id="WP_164650096.1">
    <property type="nucleotide sequence ID" value="NZ_CP047476.1"/>
</dbReference>
<gene>
    <name evidence="2" type="ORF">GT360_16720</name>
</gene>
<dbReference type="EMBL" id="CP047476">
    <property type="protein sequence ID" value="QIA65196.1"/>
    <property type="molecule type" value="Genomic_DNA"/>
</dbReference>
<proteinExistence type="predicted"/>
<dbReference type="InterPro" id="IPR035919">
    <property type="entry name" value="EAL_sf"/>
</dbReference>
<dbReference type="CDD" id="cd01948">
    <property type="entry name" value="EAL"/>
    <property type="match status" value="1"/>
</dbReference>
<reference evidence="2 3" key="1">
    <citation type="submission" date="2020-01" db="EMBL/GenBank/DDBJ databases">
        <title>Whole genome and functional gene identification of agarase of Vibrio HN897.</title>
        <authorList>
            <person name="Liu Y."/>
            <person name="Zhao Z."/>
        </authorList>
    </citation>
    <scope>NUCLEOTIDE SEQUENCE [LARGE SCALE GENOMIC DNA]</scope>
    <source>
        <strain evidence="2 3">HN897</strain>
    </source>
</reference>
<dbReference type="KEGG" id="vas:GT360_16720"/>
<dbReference type="CDD" id="cd00130">
    <property type="entry name" value="PAS"/>
    <property type="match status" value="1"/>
</dbReference>